<evidence type="ECO:0000313" key="1">
    <source>
        <dbReference type="EMBL" id="RYM32125.1"/>
    </source>
</evidence>
<dbReference type="AlphaFoldDB" id="A0A4Q4KGE4"/>
<keyword evidence="2" id="KW-1185">Reference proteome</keyword>
<organism evidence="1 2">
    <name type="scientific">Brumimicrobium glaciale</name>
    <dbReference type="NCBI Taxonomy" id="200475"/>
    <lineage>
        <taxon>Bacteria</taxon>
        <taxon>Pseudomonadati</taxon>
        <taxon>Bacteroidota</taxon>
        <taxon>Flavobacteriia</taxon>
        <taxon>Flavobacteriales</taxon>
        <taxon>Crocinitomicaceae</taxon>
        <taxon>Brumimicrobium</taxon>
    </lineage>
</organism>
<dbReference type="Proteomes" id="UP000293952">
    <property type="component" value="Unassembled WGS sequence"/>
</dbReference>
<proteinExistence type="predicted"/>
<reference evidence="1 2" key="1">
    <citation type="submission" date="2019-02" db="EMBL/GenBank/DDBJ databases">
        <title>Genome sequence of the sea-ice species Brumimicrobium glaciale.</title>
        <authorList>
            <person name="Bowman J.P."/>
        </authorList>
    </citation>
    <scope>NUCLEOTIDE SEQUENCE [LARGE SCALE GENOMIC DNA]</scope>
    <source>
        <strain evidence="1 2">IC156</strain>
    </source>
</reference>
<accession>A0A4Q4KGE4</accession>
<protein>
    <recommendedName>
        <fullName evidence="3">VacJ</fullName>
    </recommendedName>
</protein>
<comment type="caution">
    <text evidence="1">The sequence shown here is derived from an EMBL/GenBank/DDBJ whole genome shotgun (WGS) entry which is preliminary data.</text>
</comment>
<evidence type="ECO:0008006" key="3">
    <source>
        <dbReference type="Google" id="ProtNLM"/>
    </source>
</evidence>
<evidence type="ECO:0000313" key="2">
    <source>
        <dbReference type="Proteomes" id="UP000293952"/>
    </source>
</evidence>
<dbReference type="EMBL" id="SETE01000007">
    <property type="protein sequence ID" value="RYM32125.1"/>
    <property type="molecule type" value="Genomic_DNA"/>
</dbReference>
<sequence>MNEPITINRNAVLIIPKQAFFDWANAVFPEDPTNADDYSEFNTYLIAEDSFTGDAEEALENYWEFIFENELFDISTDDEDWPEELTWELFKKFFKFHFSSFVTDLEDNPFYVEN</sequence>
<dbReference type="OrthoDB" id="8602450at2"/>
<gene>
    <name evidence="1" type="ORF">ERX46_15705</name>
</gene>
<name>A0A4Q4KGE4_9FLAO</name>
<dbReference type="RefSeq" id="WP_130094814.1">
    <property type="nucleotide sequence ID" value="NZ_SETE01000007.1"/>
</dbReference>